<evidence type="ECO:0000313" key="3">
    <source>
        <dbReference type="EMBL" id="GAA4411641.1"/>
    </source>
</evidence>
<dbReference type="EMBL" id="BAABGM010000024">
    <property type="protein sequence ID" value="GAA4411641.1"/>
    <property type="molecule type" value="Genomic_DNA"/>
</dbReference>
<accession>A0ABP8KPB2</accession>
<comment type="similarity">
    <text evidence="1">Belongs to the peptidase S16 family.</text>
</comment>
<evidence type="ECO:0000259" key="2">
    <source>
        <dbReference type="PROSITE" id="PS51786"/>
    </source>
</evidence>
<protein>
    <recommendedName>
        <fullName evidence="1">endopeptidase La</fullName>
        <ecNumber evidence="1">3.4.21.53</ecNumber>
    </recommendedName>
</protein>
<evidence type="ECO:0000256" key="1">
    <source>
        <dbReference type="PROSITE-ProRule" id="PRU01122"/>
    </source>
</evidence>
<dbReference type="PROSITE" id="PS51786">
    <property type="entry name" value="LON_PROTEOLYTIC"/>
    <property type="match status" value="1"/>
</dbReference>
<name>A0ABP8KPB2_9MICO</name>
<dbReference type="PANTHER" id="PTHR10046">
    <property type="entry name" value="ATP DEPENDENT LON PROTEASE FAMILY MEMBER"/>
    <property type="match status" value="1"/>
</dbReference>
<evidence type="ECO:0000313" key="4">
    <source>
        <dbReference type="Proteomes" id="UP001500945"/>
    </source>
</evidence>
<proteinExistence type="inferred from homology"/>
<dbReference type="InterPro" id="IPR014721">
    <property type="entry name" value="Ribsml_uS5_D2-typ_fold_subgr"/>
</dbReference>
<feature type="active site" evidence="1">
    <location>
        <position position="283"/>
    </location>
</feature>
<dbReference type="Pfam" id="PF05362">
    <property type="entry name" value="Lon_C"/>
    <property type="match status" value="1"/>
</dbReference>
<gene>
    <name evidence="3" type="ORF">GCM10023168_32650</name>
</gene>
<organism evidence="3 4">
    <name type="scientific">Fodinibacter luteus</name>
    <dbReference type="NCBI Taxonomy" id="552064"/>
    <lineage>
        <taxon>Bacteria</taxon>
        <taxon>Bacillati</taxon>
        <taxon>Actinomycetota</taxon>
        <taxon>Actinomycetes</taxon>
        <taxon>Micrococcales</taxon>
        <taxon>Intrasporangiaceae</taxon>
        <taxon>Fodinibacter (ex Wang et al. 2009)</taxon>
    </lineage>
</organism>
<dbReference type="Proteomes" id="UP001500945">
    <property type="component" value="Unassembled WGS sequence"/>
</dbReference>
<comment type="catalytic activity">
    <reaction evidence="1">
        <text>Hydrolysis of proteins in presence of ATP.</text>
        <dbReference type="EC" id="3.4.21.53"/>
    </reaction>
</comment>
<feature type="active site" evidence="1">
    <location>
        <position position="238"/>
    </location>
</feature>
<keyword evidence="1" id="KW-0645">Protease</keyword>
<dbReference type="SUPFAM" id="SSF50156">
    <property type="entry name" value="PDZ domain-like"/>
    <property type="match status" value="1"/>
</dbReference>
<dbReference type="Pfam" id="PF13180">
    <property type="entry name" value="PDZ_2"/>
    <property type="match status" value="1"/>
</dbReference>
<keyword evidence="1" id="KW-0378">Hydrolase</keyword>
<dbReference type="InterPro" id="IPR001478">
    <property type="entry name" value="PDZ"/>
</dbReference>
<dbReference type="InterPro" id="IPR027065">
    <property type="entry name" value="Lon_Prtase"/>
</dbReference>
<dbReference type="InterPro" id="IPR020568">
    <property type="entry name" value="Ribosomal_Su5_D2-typ_SF"/>
</dbReference>
<reference evidence="4" key="1">
    <citation type="journal article" date="2019" name="Int. J. Syst. Evol. Microbiol.">
        <title>The Global Catalogue of Microorganisms (GCM) 10K type strain sequencing project: providing services to taxonomists for standard genome sequencing and annotation.</title>
        <authorList>
            <consortium name="The Broad Institute Genomics Platform"/>
            <consortium name="The Broad Institute Genome Sequencing Center for Infectious Disease"/>
            <person name="Wu L."/>
            <person name="Ma J."/>
        </authorList>
    </citation>
    <scope>NUCLEOTIDE SEQUENCE [LARGE SCALE GENOMIC DNA]</scope>
    <source>
        <strain evidence="4">JCM 17809</strain>
    </source>
</reference>
<comment type="caution">
    <text evidence="3">The sequence shown here is derived from an EMBL/GenBank/DDBJ whole genome shotgun (WGS) entry which is preliminary data.</text>
</comment>
<keyword evidence="1" id="KW-0720">Serine protease</keyword>
<dbReference type="InterPro" id="IPR008269">
    <property type="entry name" value="Lon_proteolytic"/>
</dbReference>
<sequence>MPAALLTVTFVAIALAAALTFVGVPYVVMSPGPATNILGEADGKPLLAVEGATTYPTSGSLDFTTVSVDGGPGVTVTVYDLARAWLSDDEEVLPVDQVFPPESSKQEVQEEGAAEMAGSQSVATATALRALGRDVDQTVVVAGVADDGPSNGILEVDDVLVSVDGDPATSADAVRTAVRRHEPGDTFPVVVRRDGAERTVTARAGESEGQTVIGVGLRLDYDLPVDVTLRTGSVGGPSAGLMFSLAIYDVLTPGELTGGESIAGTGTIEDDGTVGPIGGIRQKLVGARQAGAGYFLAPAENCAEVVGAVPDGLRVVRVATFDDGLDAVRDIAAGDVEALPGCG</sequence>
<dbReference type="EC" id="3.4.21.53" evidence="1"/>
<dbReference type="Gene3D" id="2.30.42.10">
    <property type="match status" value="1"/>
</dbReference>
<feature type="domain" description="Lon proteolytic" evidence="2">
    <location>
        <begin position="233"/>
        <end position="331"/>
    </location>
</feature>
<dbReference type="SUPFAM" id="SSF54211">
    <property type="entry name" value="Ribosomal protein S5 domain 2-like"/>
    <property type="match status" value="1"/>
</dbReference>
<keyword evidence="4" id="KW-1185">Reference proteome</keyword>
<dbReference type="InterPro" id="IPR036034">
    <property type="entry name" value="PDZ_sf"/>
</dbReference>
<dbReference type="Gene3D" id="3.30.230.10">
    <property type="match status" value="1"/>
</dbReference>